<proteinExistence type="predicted"/>
<dbReference type="SUPFAM" id="SSF49410">
    <property type="entry name" value="Alpha-macroglobulin receptor domain"/>
    <property type="match status" value="1"/>
</dbReference>
<name>A0AAV4FQJ1_9GAST</name>
<dbReference type="AlphaFoldDB" id="A0AAV4FQJ1"/>
<evidence type="ECO:0000313" key="2">
    <source>
        <dbReference type="EMBL" id="GFR74950.1"/>
    </source>
</evidence>
<dbReference type="EMBL" id="BMAT01011554">
    <property type="protein sequence ID" value="GFR74950.1"/>
    <property type="molecule type" value="Genomic_DNA"/>
</dbReference>
<sequence length="98" mass="11251">MPQRDYEGDGEVIKFFDLTVDTLWFGGRNDSIMEMTNCVSWVYQTRSLTSGLAVLEVDIPTGYVVMNDTLRSYVQSGIVPNLKRAEFYGRKVVFYFDS</sequence>
<dbReference type="InterPro" id="IPR009048">
    <property type="entry name" value="A-macroglobulin_rcpt-bd"/>
</dbReference>
<feature type="domain" description="Alpha-macroglobulin receptor-binding" evidence="1">
    <location>
        <begin position="49"/>
        <end position="98"/>
    </location>
</feature>
<dbReference type="GO" id="GO:0005576">
    <property type="term" value="C:extracellular region"/>
    <property type="evidence" value="ECO:0007669"/>
    <property type="project" value="InterPro"/>
</dbReference>
<reference evidence="2 3" key="1">
    <citation type="journal article" date="2021" name="Elife">
        <title>Chloroplast acquisition without the gene transfer in kleptoplastic sea slugs, Plakobranchus ocellatus.</title>
        <authorList>
            <person name="Maeda T."/>
            <person name="Takahashi S."/>
            <person name="Yoshida T."/>
            <person name="Shimamura S."/>
            <person name="Takaki Y."/>
            <person name="Nagai Y."/>
            <person name="Toyoda A."/>
            <person name="Suzuki Y."/>
            <person name="Arimoto A."/>
            <person name="Ishii H."/>
            <person name="Satoh N."/>
            <person name="Nishiyama T."/>
            <person name="Hasebe M."/>
            <person name="Maruyama T."/>
            <person name="Minagawa J."/>
            <person name="Obokata J."/>
            <person name="Shigenobu S."/>
        </authorList>
    </citation>
    <scope>NUCLEOTIDE SEQUENCE [LARGE SCALE GENOMIC DNA]</scope>
</reference>
<organism evidence="2 3">
    <name type="scientific">Elysia marginata</name>
    <dbReference type="NCBI Taxonomy" id="1093978"/>
    <lineage>
        <taxon>Eukaryota</taxon>
        <taxon>Metazoa</taxon>
        <taxon>Spiralia</taxon>
        <taxon>Lophotrochozoa</taxon>
        <taxon>Mollusca</taxon>
        <taxon>Gastropoda</taxon>
        <taxon>Heterobranchia</taxon>
        <taxon>Euthyneura</taxon>
        <taxon>Panpulmonata</taxon>
        <taxon>Sacoglossa</taxon>
        <taxon>Placobranchoidea</taxon>
        <taxon>Plakobranchidae</taxon>
        <taxon>Elysia</taxon>
    </lineage>
</organism>
<dbReference type="Gene3D" id="2.60.40.690">
    <property type="entry name" value="Alpha-macroglobulin, receptor-binding domain"/>
    <property type="match status" value="1"/>
</dbReference>
<gene>
    <name evidence="2" type="ORF">ElyMa_005766500</name>
</gene>
<dbReference type="Pfam" id="PF07677">
    <property type="entry name" value="A2M_recep"/>
    <property type="match status" value="1"/>
</dbReference>
<evidence type="ECO:0000313" key="3">
    <source>
        <dbReference type="Proteomes" id="UP000762676"/>
    </source>
</evidence>
<keyword evidence="3" id="KW-1185">Reference proteome</keyword>
<feature type="non-terminal residue" evidence="2">
    <location>
        <position position="98"/>
    </location>
</feature>
<evidence type="ECO:0000259" key="1">
    <source>
        <dbReference type="Pfam" id="PF07677"/>
    </source>
</evidence>
<dbReference type="Proteomes" id="UP000762676">
    <property type="component" value="Unassembled WGS sequence"/>
</dbReference>
<dbReference type="InterPro" id="IPR036595">
    <property type="entry name" value="A-macroglobulin_rcpt-bd_sf"/>
</dbReference>
<protein>
    <submittedName>
        <fullName evidence="2">Alpha-2-macroglobulin</fullName>
    </submittedName>
</protein>
<accession>A0AAV4FQJ1</accession>
<comment type="caution">
    <text evidence="2">The sequence shown here is derived from an EMBL/GenBank/DDBJ whole genome shotgun (WGS) entry which is preliminary data.</text>
</comment>